<gene>
    <name evidence="2" type="ORF">IV203_036168</name>
</gene>
<evidence type="ECO:0000313" key="3">
    <source>
        <dbReference type="Proteomes" id="UP000693970"/>
    </source>
</evidence>
<feature type="region of interest" description="Disordered" evidence="1">
    <location>
        <begin position="1"/>
        <end position="22"/>
    </location>
</feature>
<keyword evidence="3" id="KW-1185">Reference proteome</keyword>
<accession>A0A9K3LGB4</accession>
<dbReference type="EMBL" id="JAGRRH010000013">
    <property type="protein sequence ID" value="KAG7361068.1"/>
    <property type="molecule type" value="Genomic_DNA"/>
</dbReference>
<reference evidence="2" key="1">
    <citation type="journal article" date="2021" name="Sci. Rep.">
        <title>Diploid genomic architecture of Nitzschia inconspicua, an elite biomass production diatom.</title>
        <authorList>
            <person name="Oliver A."/>
            <person name="Podell S."/>
            <person name="Pinowska A."/>
            <person name="Traller J.C."/>
            <person name="Smith S.R."/>
            <person name="McClure R."/>
            <person name="Beliaev A."/>
            <person name="Bohutskyi P."/>
            <person name="Hill E.A."/>
            <person name="Rabines A."/>
            <person name="Zheng H."/>
            <person name="Allen L.Z."/>
            <person name="Kuo A."/>
            <person name="Grigoriev I.V."/>
            <person name="Allen A.E."/>
            <person name="Hazlebeck D."/>
            <person name="Allen E.E."/>
        </authorList>
    </citation>
    <scope>NUCLEOTIDE SEQUENCE</scope>
    <source>
        <strain evidence="2">Hildebrandi</strain>
    </source>
</reference>
<evidence type="ECO:0000313" key="2">
    <source>
        <dbReference type="EMBL" id="KAG7361068.1"/>
    </source>
</evidence>
<protein>
    <submittedName>
        <fullName evidence="2">Uncharacterized protein</fullName>
    </submittedName>
</protein>
<comment type="caution">
    <text evidence="2">The sequence shown here is derived from an EMBL/GenBank/DDBJ whole genome shotgun (WGS) entry which is preliminary data.</text>
</comment>
<reference evidence="2" key="2">
    <citation type="submission" date="2021-04" db="EMBL/GenBank/DDBJ databases">
        <authorList>
            <person name="Podell S."/>
        </authorList>
    </citation>
    <scope>NUCLEOTIDE SEQUENCE</scope>
    <source>
        <strain evidence="2">Hildebrandi</strain>
    </source>
</reference>
<name>A0A9K3LGB4_9STRA</name>
<feature type="compositionally biased region" description="Basic and acidic residues" evidence="1">
    <location>
        <begin position="411"/>
        <end position="434"/>
    </location>
</feature>
<dbReference type="AlphaFoldDB" id="A0A9K3LGB4"/>
<proteinExistence type="predicted"/>
<dbReference type="Proteomes" id="UP000693970">
    <property type="component" value="Unassembled WGS sequence"/>
</dbReference>
<feature type="region of interest" description="Disordered" evidence="1">
    <location>
        <begin position="409"/>
        <end position="434"/>
    </location>
</feature>
<organism evidence="2 3">
    <name type="scientific">Nitzschia inconspicua</name>
    <dbReference type="NCBI Taxonomy" id="303405"/>
    <lineage>
        <taxon>Eukaryota</taxon>
        <taxon>Sar</taxon>
        <taxon>Stramenopiles</taxon>
        <taxon>Ochrophyta</taxon>
        <taxon>Bacillariophyta</taxon>
        <taxon>Bacillariophyceae</taxon>
        <taxon>Bacillariophycidae</taxon>
        <taxon>Bacillariales</taxon>
        <taxon>Bacillariaceae</taxon>
        <taxon>Nitzschia</taxon>
    </lineage>
</organism>
<sequence>MSRQSRIRRSPGGNPIQHHNHQQEYPLLDTTNSTFDSSTLSLLNLQGDPSASYDHQYTQRSFEARPKTLVERFGGIPGDRLEVIAGALSKAGTAYIEESPDTNDAALFFENAIDRALMPLLDPASTSQSLRKSFSYEELEEANLADLIQNMKLIIAGQREEIECLRITVMELILGIAGSHGADVAPPQSQKKPAVVQVGDLSSDYNVDNGTIFRRLPKNSNYDEEEEEEDGISYLLSAIVKSRSNLTDDSHYIEPEGMYMPQQNTNVGAEMKKKDPPTNNDNTHRAESVSWMYDTQENRYDSAEVGENDVVNINYNDYGGGDFVDAQSFHNISSRSAIVSPARERAKSIVQERRRRYQNFRQKNGNGNRDGNNLQTKLTAMSRGSTISTGSREVSPLVRFREDELTLMETKTTRDMKEDAQSETKQDDKLAKVI</sequence>
<evidence type="ECO:0000256" key="1">
    <source>
        <dbReference type="SAM" id="MobiDB-lite"/>
    </source>
</evidence>